<evidence type="ECO:0000313" key="2">
    <source>
        <dbReference type="Proteomes" id="UP001570071"/>
    </source>
</evidence>
<dbReference type="EMBL" id="JBFSSG010000197">
    <property type="protein sequence ID" value="MEZ8724703.1"/>
    <property type="molecule type" value="Genomic_DNA"/>
</dbReference>
<reference evidence="1 2" key="1">
    <citation type="journal article" date="2024" name="ISME J.">
        <title>Tailless and filamentous prophages are predominant in marine Vibrio.</title>
        <authorList>
            <person name="Steensen K."/>
            <person name="Seneca J."/>
            <person name="Bartlau N."/>
            <person name="Yu X.A."/>
            <person name="Hussain F.A."/>
            <person name="Polz M.F."/>
        </authorList>
    </citation>
    <scope>NUCLEOTIDE SEQUENCE [LARGE SCALE GENOMIC DNA]</scope>
    <source>
        <strain evidence="1 2">10N.239.312.F12</strain>
    </source>
</reference>
<gene>
    <name evidence="1" type="ORF">AB6D66_27100</name>
</gene>
<sequence>MSFTPYMAKMAQLLKDMDIQVDFVSWARADDSINTKDPSNIKHNILMKKGSDGCNKIYLLWLYVI</sequence>
<dbReference type="Proteomes" id="UP001570071">
    <property type="component" value="Unassembled WGS sequence"/>
</dbReference>
<accession>A0ABV4N5R1</accession>
<protein>
    <submittedName>
        <fullName evidence="1">Uncharacterized protein</fullName>
    </submittedName>
</protein>
<proteinExistence type="predicted"/>
<evidence type="ECO:0000313" key="1">
    <source>
        <dbReference type="EMBL" id="MEZ8724703.1"/>
    </source>
</evidence>
<feature type="non-terminal residue" evidence="1">
    <location>
        <position position="65"/>
    </location>
</feature>
<keyword evidence="2" id="KW-1185">Reference proteome</keyword>
<comment type="caution">
    <text evidence="1">The sequence shown here is derived from an EMBL/GenBank/DDBJ whole genome shotgun (WGS) entry which is preliminary data.</text>
</comment>
<organism evidence="1 2">
    <name type="scientific">Vibrio pomeroyi</name>
    <dbReference type="NCBI Taxonomy" id="198832"/>
    <lineage>
        <taxon>Bacteria</taxon>
        <taxon>Pseudomonadati</taxon>
        <taxon>Pseudomonadota</taxon>
        <taxon>Gammaproteobacteria</taxon>
        <taxon>Vibrionales</taxon>
        <taxon>Vibrionaceae</taxon>
        <taxon>Vibrio</taxon>
    </lineage>
</organism>
<dbReference type="RefSeq" id="WP_372127142.1">
    <property type="nucleotide sequence ID" value="NZ_JBFSSG010000197.1"/>
</dbReference>
<name>A0ABV4N5R1_9VIBR</name>